<protein>
    <submittedName>
        <fullName evidence="2">Uncharacterized protein</fullName>
    </submittedName>
</protein>
<keyword evidence="3" id="KW-1185">Reference proteome</keyword>
<dbReference type="EMBL" id="MU069491">
    <property type="protein sequence ID" value="KAF5841238.1"/>
    <property type="molecule type" value="Genomic_DNA"/>
</dbReference>
<proteinExistence type="predicted"/>
<comment type="caution">
    <text evidence="2">The sequence shown here is derived from an EMBL/GenBank/DDBJ whole genome shotgun (WGS) entry which is preliminary data.</text>
</comment>
<evidence type="ECO:0000256" key="1">
    <source>
        <dbReference type="SAM" id="MobiDB-lite"/>
    </source>
</evidence>
<sequence length="351" mass="36947">RAALLERGGSAMGGWDAAMEAGGKHAGGRAESKAAAAAAAEASKKLPRPVRSFFDGPGRFGRLPWPQPWDSALCQSVSHCVCTGSSGGGFGASSPAFDVDPDTGMPPPKLLATVAWGFVAGDVHRVVAGSGAGKDVLASITPERCRVRYRQLLAAFHSTQPAPQPHPAPTANGVASMQPAQMQPQQQQQQQQQQPDTPQPSTAPGQQQEQQQEGHRQNGMQEPPLPIHATPPQQVQAQAQLLSPQGQQQQLQQQQPEEQQPHVDGQQLIWELQEQLCELLAGLPPQQMALVQAGLGQQQQHPNGIASSLTAGFGLGGVGGVTIGPEGAQYAPQRQQVADLAADLMPGEWPC</sequence>
<feature type="compositionally biased region" description="Low complexity" evidence="1">
    <location>
        <begin position="231"/>
        <end position="258"/>
    </location>
</feature>
<feature type="non-terminal residue" evidence="2">
    <location>
        <position position="1"/>
    </location>
</feature>
<feature type="compositionally biased region" description="Low complexity" evidence="1">
    <location>
        <begin position="176"/>
        <end position="211"/>
    </location>
</feature>
<gene>
    <name evidence="2" type="ORF">DUNSADRAFT_13883</name>
</gene>
<organism evidence="2 3">
    <name type="scientific">Dunaliella salina</name>
    <name type="common">Green alga</name>
    <name type="synonym">Protococcus salinus</name>
    <dbReference type="NCBI Taxonomy" id="3046"/>
    <lineage>
        <taxon>Eukaryota</taxon>
        <taxon>Viridiplantae</taxon>
        <taxon>Chlorophyta</taxon>
        <taxon>core chlorophytes</taxon>
        <taxon>Chlorophyceae</taxon>
        <taxon>CS clade</taxon>
        <taxon>Chlamydomonadales</taxon>
        <taxon>Dunaliellaceae</taxon>
        <taxon>Dunaliella</taxon>
    </lineage>
</organism>
<dbReference type="Proteomes" id="UP000815325">
    <property type="component" value="Unassembled WGS sequence"/>
</dbReference>
<reference evidence="2" key="1">
    <citation type="submission" date="2017-08" db="EMBL/GenBank/DDBJ databases">
        <authorList>
            <person name="Polle J.E."/>
            <person name="Barry K."/>
            <person name="Cushman J."/>
            <person name="Schmutz J."/>
            <person name="Tran D."/>
            <person name="Hathwaick L.T."/>
            <person name="Yim W.C."/>
            <person name="Jenkins J."/>
            <person name="Mckie-Krisberg Z.M."/>
            <person name="Prochnik S."/>
            <person name="Lindquist E."/>
            <person name="Dockter R.B."/>
            <person name="Adam C."/>
            <person name="Molina H."/>
            <person name="Bunkerborg J."/>
            <person name="Jin E."/>
            <person name="Buchheim M."/>
            <person name="Magnuson J."/>
        </authorList>
    </citation>
    <scope>NUCLEOTIDE SEQUENCE</scope>
    <source>
        <strain evidence="2">CCAP 19/18</strain>
    </source>
</reference>
<accession>A0ABQ7H2Z9</accession>
<name>A0ABQ7H2Z9_DUNSA</name>
<evidence type="ECO:0000313" key="2">
    <source>
        <dbReference type="EMBL" id="KAF5841238.1"/>
    </source>
</evidence>
<feature type="region of interest" description="Disordered" evidence="1">
    <location>
        <begin position="158"/>
        <end position="263"/>
    </location>
</feature>
<evidence type="ECO:0000313" key="3">
    <source>
        <dbReference type="Proteomes" id="UP000815325"/>
    </source>
</evidence>